<keyword evidence="3" id="KW-1185">Reference proteome</keyword>
<evidence type="ECO:0000313" key="3">
    <source>
        <dbReference type="Proteomes" id="UP000257109"/>
    </source>
</evidence>
<sequence length="99" mass="11116">MHGLNRDMQDVVYPHDYGSLGELVQQVVKLKRRSALRRSTASTSGWKGRDREEKVRSNRSPMKGSDPFQGPKELYVTPSAPRTSSIKCFKSLVKGHIAS</sequence>
<gene>
    <name evidence="2" type="ORF">CR513_14925</name>
</gene>
<evidence type="ECO:0000256" key="1">
    <source>
        <dbReference type="SAM" id="MobiDB-lite"/>
    </source>
</evidence>
<dbReference type="EMBL" id="QJKJ01002703">
    <property type="protein sequence ID" value="RDY01705.1"/>
    <property type="molecule type" value="Genomic_DNA"/>
</dbReference>
<feature type="compositionally biased region" description="Basic and acidic residues" evidence="1">
    <location>
        <begin position="47"/>
        <end position="56"/>
    </location>
</feature>
<dbReference type="Proteomes" id="UP000257109">
    <property type="component" value="Unassembled WGS sequence"/>
</dbReference>
<proteinExistence type="predicted"/>
<comment type="caution">
    <text evidence="2">The sequence shown here is derived from an EMBL/GenBank/DDBJ whole genome shotgun (WGS) entry which is preliminary data.</text>
</comment>
<feature type="non-terminal residue" evidence="2">
    <location>
        <position position="1"/>
    </location>
</feature>
<accession>A0A371HG04</accession>
<dbReference type="OrthoDB" id="1719899at2759"/>
<organism evidence="2 3">
    <name type="scientific">Mucuna pruriens</name>
    <name type="common">Velvet bean</name>
    <name type="synonym">Dolichos pruriens</name>
    <dbReference type="NCBI Taxonomy" id="157652"/>
    <lineage>
        <taxon>Eukaryota</taxon>
        <taxon>Viridiplantae</taxon>
        <taxon>Streptophyta</taxon>
        <taxon>Embryophyta</taxon>
        <taxon>Tracheophyta</taxon>
        <taxon>Spermatophyta</taxon>
        <taxon>Magnoliopsida</taxon>
        <taxon>eudicotyledons</taxon>
        <taxon>Gunneridae</taxon>
        <taxon>Pentapetalae</taxon>
        <taxon>rosids</taxon>
        <taxon>fabids</taxon>
        <taxon>Fabales</taxon>
        <taxon>Fabaceae</taxon>
        <taxon>Papilionoideae</taxon>
        <taxon>50 kb inversion clade</taxon>
        <taxon>NPAAA clade</taxon>
        <taxon>indigoferoid/millettioid clade</taxon>
        <taxon>Phaseoleae</taxon>
        <taxon>Mucuna</taxon>
    </lineage>
</organism>
<feature type="region of interest" description="Disordered" evidence="1">
    <location>
        <begin position="33"/>
        <end position="81"/>
    </location>
</feature>
<reference evidence="2" key="1">
    <citation type="submission" date="2018-05" db="EMBL/GenBank/DDBJ databases">
        <title>Draft genome of Mucuna pruriens seed.</title>
        <authorList>
            <person name="Nnadi N.E."/>
            <person name="Vos R."/>
            <person name="Hasami M.H."/>
            <person name="Devisetty U.K."/>
            <person name="Aguiy J.C."/>
        </authorList>
    </citation>
    <scope>NUCLEOTIDE SEQUENCE [LARGE SCALE GENOMIC DNA]</scope>
    <source>
        <strain evidence="2">JCA_2017</strain>
    </source>
</reference>
<evidence type="ECO:0000313" key="2">
    <source>
        <dbReference type="EMBL" id="RDY01705.1"/>
    </source>
</evidence>
<name>A0A371HG04_MUCPR</name>
<protein>
    <submittedName>
        <fullName evidence="2">Uncharacterized protein</fullName>
    </submittedName>
</protein>
<dbReference type="AlphaFoldDB" id="A0A371HG04"/>